<dbReference type="Gene3D" id="3.40.190.10">
    <property type="entry name" value="Periplasmic binding protein-like II"/>
    <property type="match status" value="1"/>
</dbReference>
<accession>A0A381V1M4</accession>
<dbReference type="Pfam" id="PF03401">
    <property type="entry name" value="TctC"/>
    <property type="match status" value="1"/>
</dbReference>
<dbReference type="PANTHER" id="PTHR42928">
    <property type="entry name" value="TRICARBOXYLATE-BINDING PROTEIN"/>
    <property type="match status" value="1"/>
</dbReference>
<dbReference type="Gene3D" id="3.40.190.150">
    <property type="entry name" value="Bordetella uptake gene, domain 1"/>
    <property type="match status" value="1"/>
</dbReference>
<name>A0A381V1M4_9ZZZZ</name>
<reference evidence="1" key="1">
    <citation type="submission" date="2018-05" db="EMBL/GenBank/DDBJ databases">
        <authorList>
            <person name="Lanie J.A."/>
            <person name="Ng W.-L."/>
            <person name="Kazmierczak K.M."/>
            <person name="Andrzejewski T.M."/>
            <person name="Davidsen T.M."/>
            <person name="Wayne K.J."/>
            <person name="Tettelin H."/>
            <person name="Glass J.I."/>
            <person name="Rusch D."/>
            <person name="Podicherti R."/>
            <person name="Tsui H.-C.T."/>
            <person name="Winkler M.E."/>
        </authorList>
    </citation>
    <scope>NUCLEOTIDE SEQUENCE</scope>
</reference>
<dbReference type="InterPro" id="IPR005064">
    <property type="entry name" value="BUG"/>
</dbReference>
<proteinExistence type="predicted"/>
<protein>
    <recommendedName>
        <fullName evidence="2">Transporter</fullName>
    </recommendedName>
</protein>
<evidence type="ECO:0000313" key="1">
    <source>
        <dbReference type="EMBL" id="SVA33133.1"/>
    </source>
</evidence>
<evidence type="ECO:0008006" key="2">
    <source>
        <dbReference type="Google" id="ProtNLM"/>
    </source>
</evidence>
<dbReference type="EMBL" id="UINC01007405">
    <property type="protein sequence ID" value="SVA33133.1"/>
    <property type="molecule type" value="Genomic_DNA"/>
</dbReference>
<dbReference type="PIRSF" id="PIRSF017082">
    <property type="entry name" value="YflP"/>
    <property type="match status" value="1"/>
</dbReference>
<dbReference type="InterPro" id="IPR042100">
    <property type="entry name" value="Bug_dom1"/>
</dbReference>
<dbReference type="AlphaFoldDB" id="A0A381V1M4"/>
<gene>
    <name evidence="1" type="ORF">METZ01_LOCUS85987</name>
</gene>
<dbReference type="PANTHER" id="PTHR42928:SF3">
    <property type="entry name" value="UPF0065 PROTEIN YFLP"/>
    <property type="match status" value="1"/>
</dbReference>
<sequence>MKIIKSFKFFLAIVVVTADLVFVGTTALFVGTTAAFAADPAIQAITHAGFGGGTDVTTRMMLLRARRALKQDMQLVNKKGGGGAASMDYMMSLPADGQHTLTWTTGHAVSMALGKTTVTLSDMRPLARGTDDPQLFVVNCNADIKDANVFIETQKTKSLAYGTTHTGGIDDVSAVAFTKKGGLKDPKIVAYKGVAPIKTNLIKGDIDVGVLNLGEALTEINEGQLCVAIVLANSRMAKIGDVPTAAELGIPVSLSTVRGFVTKAGVSDERAKELEAGMLKAMSHNYYKNFLTEIGLDQTSVVGADEWGKQMESMLADMTASLKDLGYIN</sequence>
<organism evidence="1">
    <name type="scientific">marine metagenome</name>
    <dbReference type="NCBI Taxonomy" id="408172"/>
    <lineage>
        <taxon>unclassified sequences</taxon>
        <taxon>metagenomes</taxon>
        <taxon>ecological metagenomes</taxon>
    </lineage>
</organism>